<feature type="compositionally biased region" description="Basic and acidic residues" evidence="1">
    <location>
        <begin position="66"/>
        <end position="83"/>
    </location>
</feature>
<reference evidence="2" key="1">
    <citation type="journal article" date="2022" name="bioRxiv">
        <title>Sequencing and chromosome-scale assembly of the giantPleurodeles waltlgenome.</title>
        <authorList>
            <person name="Brown T."/>
            <person name="Elewa A."/>
            <person name="Iarovenko S."/>
            <person name="Subramanian E."/>
            <person name="Araus A.J."/>
            <person name="Petzold A."/>
            <person name="Susuki M."/>
            <person name="Suzuki K.-i.T."/>
            <person name="Hayashi T."/>
            <person name="Toyoda A."/>
            <person name="Oliveira C."/>
            <person name="Osipova E."/>
            <person name="Leigh N.D."/>
            <person name="Simon A."/>
            <person name="Yun M.H."/>
        </authorList>
    </citation>
    <scope>NUCLEOTIDE SEQUENCE</scope>
    <source>
        <strain evidence="2">20211129_DDA</strain>
        <tissue evidence="2">Liver</tissue>
    </source>
</reference>
<gene>
    <name evidence="2" type="ORF">NDU88_009942</name>
</gene>
<proteinExistence type="predicted"/>
<evidence type="ECO:0000313" key="3">
    <source>
        <dbReference type="Proteomes" id="UP001066276"/>
    </source>
</evidence>
<protein>
    <submittedName>
        <fullName evidence="2">Uncharacterized protein</fullName>
    </submittedName>
</protein>
<feature type="region of interest" description="Disordered" evidence="1">
    <location>
        <begin position="17"/>
        <end position="109"/>
    </location>
</feature>
<comment type="caution">
    <text evidence="2">The sequence shown here is derived from an EMBL/GenBank/DDBJ whole genome shotgun (WGS) entry which is preliminary data.</text>
</comment>
<keyword evidence="3" id="KW-1185">Reference proteome</keyword>
<dbReference type="AlphaFoldDB" id="A0AAV7RXQ3"/>
<dbReference type="EMBL" id="JANPWB010000009">
    <property type="protein sequence ID" value="KAJ1157227.1"/>
    <property type="molecule type" value="Genomic_DNA"/>
</dbReference>
<name>A0AAV7RXQ3_PLEWA</name>
<feature type="compositionally biased region" description="Polar residues" evidence="1">
    <location>
        <begin position="18"/>
        <end position="36"/>
    </location>
</feature>
<organism evidence="2 3">
    <name type="scientific">Pleurodeles waltl</name>
    <name type="common">Iberian ribbed newt</name>
    <dbReference type="NCBI Taxonomy" id="8319"/>
    <lineage>
        <taxon>Eukaryota</taxon>
        <taxon>Metazoa</taxon>
        <taxon>Chordata</taxon>
        <taxon>Craniata</taxon>
        <taxon>Vertebrata</taxon>
        <taxon>Euteleostomi</taxon>
        <taxon>Amphibia</taxon>
        <taxon>Batrachia</taxon>
        <taxon>Caudata</taxon>
        <taxon>Salamandroidea</taxon>
        <taxon>Salamandridae</taxon>
        <taxon>Pleurodelinae</taxon>
        <taxon>Pleurodeles</taxon>
    </lineage>
</organism>
<evidence type="ECO:0000313" key="2">
    <source>
        <dbReference type="EMBL" id="KAJ1157227.1"/>
    </source>
</evidence>
<sequence length="109" mass="12012">MWQLCLQPTLQKLHYRSPRQSLQHCQASPPHSNLQENARRGPGNGLQAKSDAVAPATTLQLSVAGTERRVPKHEKIGRAQRDTRRGHKPPSSPICGVPRGPWKRPAASS</sequence>
<evidence type="ECO:0000256" key="1">
    <source>
        <dbReference type="SAM" id="MobiDB-lite"/>
    </source>
</evidence>
<accession>A0AAV7RXQ3</accession>
<dbReference type="Proteomes" id="UP001066276">
    <property type="component" value="Chromosome 5"/>
</dbReference>